<organism evidence="3 4">
    <name type="scientific">Gymnopilus junonius</name>
    <name type="common">Spectacular rustgill mushroom</name>
    <name type="synonym">Gymnopilus spectabilis subsp. junonius</name>
    <dbReference type="NCBI Taxonomy" id="109634"/>
    <lineage>
        <taxon>Eukaryota</taxon>
        <taxon>Fungi</taxon>
        <taxon>Dikarya</taxon>
        <taxon>Basidiomycota</taxon>
        <taxon>Agaricomycotina</taxon>
        <taxon>Agaricomycetes</taxon>
        <taxon>Agaricomycetidae</taxon>
        <taxon>Agaricales</taxon>
        <taxon>Agaricineae</taxon>
        <taxon>Hymenogastraceae</taxon>
        <taxon>Gymnopilus</taxon>
    </lineage>
</organism>
<feature type="transmembrane region" description="Helical" evidence="2">
    <location>
        <begin position="128"/>
        <end position="145"/>
    </location>
</feature>
<feature type="transmembrane region" description="Helical" evidence="2">
    <location>
        <begin position="82"/>
        <end position="102"/>
    </location>
</feature>
<dbReference type="EMBL" id="JADNYJ010000112">
    <property type="protein sequence ID" value="KAF8883908.1"/>
    <property type="molecule type" value="Genomic_DNA"/>
</dbReference>
<comment type="caution">
    <text evidence="3">The sequence shown here is derived from an EMBL/GenBank/DDBJ whole genome shotgun (WGS) entry which is preliminary data.</text>
</comment>
<evidence type="ECO:0000313" key="4">
    <source>
        <dbReference type="Proteomes" id="UP000724874"/>
    </source>
</evidence>
<dbReference type="Proteomes" id="UP000724874">
    <property type="component" value="Unassembled WGS sequence"/>
</dbReference>
<accession>A0A9P5TJJ8</accession>
<protein>
    <submittedName>
        <fullName evidence="3">Uncharacterized protein</fullName>
    </submittedName>
</protein>
<keyword evidence="2" id="KW-1133">Transmembrane helix</keyword>
<reference evidence="3" key="1">
    <citation type="submission" date="2020-11" db="EMBL/GenBank/DDBJ databases">
        <authorList>
            <consortium name="DOE Joint Genome Institute"/>
            <person name="Ahrendt S."/>
            <person name="Riley R."/>
            <person name="Andreopoulos W."/>
            <person name="LaButti K."/>
            <person name="Pangilinan J."/>
            <person name="Ruiz-duenas F.J."/>
            <person name="Barrasa J.M."/>
            <person name="Sanchez-Garcia M."/>
            <person name="Camarero S."/>
            <person name="Miyauchi S."/>
            <person name="Serrano A."/>
            <person name="Linde D."/>
            <person name="Babiker R."/>
            <person name="Drula E."/>
            <person name="Ayuso-Fernandez I."/>
            <person name="Pacheco R."/>
            <person name="Padilla G."/>
            <person name="Ferreira P."/>
            <person name="Barriuso J."/>
            <person name="Kellner H."/>
            <person name="Castanera R."/>
            <person name="Alfaro M."/>
            <person name="Ramirez L."/>
            <person name="Pisabarro A.G."/>
            <person name="Kuo A."/>
            <person name="Tritt A."/>
            <person name="Lipzen A."/>
            <person name="He G."/>
            <person name="Yan M."/>
            <person name="Ng V."/>
            <person name="Cullen D."/>
            <person name="Martin F."/>
            <person name="Rosso M.-N."/>
            <person name="Henrissat B."/>
            <person name="Hibbett D."/>
            <person name="Martinez A.T."/>
            <person name="Grigoriev I.V."/>
        </authorList>
    </citation>
    <scope>NUCLEOTIDE SEQUENCE</scope>
    <source>
        <strain evidence="3">AH 44721</strain>
    </source>
</reference>
<feature type="compositionally biased region" description="Low complexity" evidence="1">
    <location>
        <begin position="199"/>
        <end position="210"/>
    </location>
</feature>
<keyword evidence="4" id="KW-1185">Reference proteome</keyword>
<feature type="region of interest" description="Disordered" evidence="1">
    <location>
        <begin position="179"/>
        <end position="210"/>
    </location>
</feature>
<keyword evidence="2" id="KW-0472">Membrane</keyword>
<proteinExistence type="predicted"/>
<dbReference type="OrthoDB" id="3227739at2759"/>
<evidence type="ECO:0000256" key="2">
    <source>
        <dbReference type="SAM" id="Phobius"/>
    </source>
</evidence>
<keyword evidence="2" id="KW-0812">Transmembrane</keyword>
<feature type="transmembrane region" description="Helical" evidence="2">
    <location>
        <begin position="7"/>
        <end position="26"/>
    </location>
</feature>
<dbReference type="AlphaFoldDB" id="A0A9P5TJJ8"/>
<feature type="transmembrane region" description="Helical" evidence="2">
    <location>
        <begin position="46"/>
        <end position="70"/>
    </location>
</feature>
<gene>
    <name evidence="3" type="ORF">CPB84DRAFT_1965103</name>
</gene>
<name>A0A9P5TJJ8_GYMJU</name>
<sequence length="210" mass="23024">MLHIVRIILYLFLFVTSTVLLALTAYRVHHTKSSDNVDYYTGKVHFWDPIVVELLVTSILAMLASLYFISAIAGRVSQLGNYLVEHIVLFILWVMFLIGAAIQTHDFIHLKHCRGFDKQCRVLETIKGFAWICFSFTFFLVFASLGNMAQRHVGLTGPLHGWEEGGAATYNAGTAAPTTTTGAATGPSMRAPTGAEHVTTGNQGTTTTNA</sequence>
<evidence type="ECO:0000256" key="1">
    <source>
        <dbReference type="SAM" id="MobiDB-lite"/>
    </source>
</evidence>
<evidence type="ECO:0000313" key="3">
    <source>
        <dbReference type="EMBL" id="KAF8883908.1"/>
    </source>
</evidence>